<comment type="caution">
    <text evidence="2">The sequence shown here is derived from an EMBL/GenBank/DDBJ whole genome shotgun (WGS) entry which is preliminary data.</text>
</comment>
<dbReference type="RefSeq" id="WP_138192732.1">
    <property type="nucleotide sequence ID" value="NZ_VBWP01000021.1"/>
</dbReference>
<evidence type="ECO:0000256" key="1">
    <source>
        <dbReference type="SAM" id="MobiDB-lite"/>
    </source>
</evidence>
<evidence type="ECO:0000313" key="2">
    <source>
        <dbReference type="EMBL" id="TLG70260.1"/>
    </source>
</evidence>
<dbReference type="Proteomes" id="UP000306912">
    <property type="component" value="Unassembled WGS sequence"/>
</dbReference>
<feature type="region of interest" description="Disordered" evidence="1">
    <location>
        <begin position="1"/>
        <end position="67"/>
    </location>
</feature>
<protein>
    <submittedName>
        <fullName evidence="2">Uncharacterized protein</fullName>
    </submittedName>
</protein>
<organism evidence="2 3">
    <name type="scientific">Culicoidibacter larvae</name>
    <dbReference type="NCBI Taxonomy" id="2579976"/>
    <lineage>
        <taxon>Bacteria</taxon>
        <taxon>Bacillati</taxon>
        <taxon>Bacillota</taxon>
        <taxon>Culicoidibacteria</taxon>
        <taxon>Culicoidibacterales</taxon>
        <taxon>Culicoidibacteraceae</taxon>
        <taxon>Culicoidibacter</taxon>
    </lineage>
</organism>
<name>A0A5R8Q6H6_9FIRM</name>
<sequence>MSDIENTNKQRPGFTRQNRTERSVSIEPTQVASDQRSFPDEPIIQRETPKEKQIIRRKTTSKSNDLPKSIRISLADHVAISTISMVEDIKIYEVISNMVDLYVETLSPPQQKLVKNAVTATKDIK</sequence>
<keyword evidence="3" id="KW-1185">Reference proteome</keyword>
<accession>A0A5R8Q6H6</accession>
<reference evidence="2 3" key="1">
    <citation type="submission" date="2019-05" db="EMBL/GenBank/DDBJ databases">
        <title>Culicoidintestinum kansasii gen. nov., sp. nov. from the gastrointestinal tract of the biting midge, Culicoides sonorensis.</title>
        <authorList>
            <person name="Neupane S."/>
            <person name="Ghosh A."/>
            <person name="Gunther S."/>
            <person name="Martin K."/>
            <person name="Zurek L."/>
        </authorList>
    </citation>
    <scope>NUCLEOTIDE SEQUENCE [LARGE SCALE GENOMIC DNA]</scope>
    <source>
        <strain evidence="2 3">CS-1</strain>
    </source>
</reference>
<proteinExistence type="predicted"/>
<dbReference type="AlphaFoldDB" id="A0A5R8Q6H6"/>
<feature type="compositionally biased region" description="Polar residues" evidence="1">
    <location>
        <begin position="1"/>
        <end position="10"/>
    </location>
</feature>
<evidence type="ECO:0000313" key="3">
    <source>
        <dbReference type="Proteomes" id="UP000306912"/>
    </source>
</evidence>
<feature type="compositionally biased region" description="Polar residues" evidence="1">
    <location>
        <begin position="26"/>
        <end position="36"/>
    </location>
</feature>
<gene>
    <name evidence="2" type="ORF">FEZ08_11980</name>
</gene>
<feature type="compositionally biased region" description="Basic and acidic residues" evidence="1">
    <location>
        <begin position="37"/>
        <end position="54"/>
    </location>
</feature>
<dbReference type="EMBL" id="VBWP01000021">
    <property type="protein sequence ID" value="TLG70260.1"/>
    <property type="molecule type" value="Genomic_DNA"/>
</dbReference>
<dbReference type="InParanoid" id="A0A5R8Q6H6"/>